<gene>
    <name evidence="4" type="ORF">Pla110_01460</name>
</gene>
<feature type="domain" description="Band 7" evidence="3">
    <location>
        <begin position="203"/>
        <end position="362"/>
    </location>
</feature>
<evidence type="ECO:0000313" key="5">
    <source>
        <dbReference type="Proteomes" id="UP000317178"/>
    </source>
</evidence>
<dbReference type="InterPro" id="IPR043202">
    <property type="entry name" value="Band-7_stomatin-like"/>
</dbReference>
<comment type="subcellular location">
    <subcellularLocation>
        <location evidence="1">Membrane</location>
        <topology evidence="1">Single-pass membrane protein</topology>
    </subcellularLocation>
</comment>
<evidence type="ECO:0000313" key="4">
    <source>
        <dbReference type="EMBL" id="QDU78444.1"/>
    </source>
</evidence>
<proteinExistence type="inferred from homology"/>
<dbReference type="EMBL" id="CP036281">
    <property type="protein sequence ID" value="QDU78444.1"/>
    <property type="molecule type" value="Genomic_DNA"/>
</dbReference>
<dbReference type="AlphaFoldDB" id="A0A518CGZ5"/>
<dbReference type="OrthoDB" id="5501731at2"/>
<dbReference type="GO" id="GO:0005886">
    <property type="term" value="C:plasma membrane"/>
    <property type="evidence" value="ECO:0007669"/>
    <property type="project" value="InterPro"/>
</dbReference>
<dbReference type="InterPro" id="IPR001107">
    <property type="entry name" value="Band_7"/>
</dbReference>
<evidence type="ECO:0000256" key="2">
    <source>
        <dbReference type="ARBA" id="ARBA00008164"/>
    </source>
</evidence>
<name>A0A518CGZ5_9PLAN</name>
<evidence type="ECO:0000259" key="3">
    <source>
        <dbReference type="SMART" id="SM00244"/>
    </source>
</evidence>
<dbReference type="Pfam" id="PF01145">
    <property type="entry name" value="Band_7"/>
    <property type="match status" value="1"/>
</dbReference>
<dbReference type="PANTHER" id="PTHR10264:SF83">
    <property type="entry name" value="BLL5629 PROTEIN"/>
    <property type="match status" value="1"/>
</dbReference>
<dbReference type="InterPro" id="IPR001972">
    <property type="entry name" value="Stomatin_HflK_fam"/>
</dbReference>
<dbReference type="RefSeq" id="WP_144992192.1">
    <property type="nucleotide sequence ID" value="NZ_CP036281.1"/>
</dbReference>
<reference evidence="4 5" key="1">
    <citation type="submission" date="2019-02" db="EMBL/GenBank/DDBJ databases">
        <title>Deep-cultivation of Planctomycetes and their phenomic and genomic characterization uncovers novel biology.</title>
        <authorList>
            <person name="Wiegand S."/>
            <person name="Jogler M."/>
            <person name="Boedeker C."/>
            <person name="Pinto D."/>
            <person name="Vollmers J."/>
            <person name="Rivas-Marin E."/>
            <person name="Kohn T."/>
            <person name="Peeters S.H."/>
            <person name="Heuer A."/>
            <person name="Rast P."/>
            <person name="Oberbeckmann S."/>
            <person name="Bunk B."/>
            <person name="Jeske O."/>
            <person name="Meyerdierks A."/>
            <person name="Storesund J.E."/>
            <person name="Kallscheuer N."/>
            <person name="Luecker S."/>
            <person name="Lage O.M."/>
            <person name="Pohl T."/>
            <person name="Merkel B.J."/>
            <person name="Hornburger P."/>
            <person name="Mueller R.-W."/>
            <person name="Bruemmer F."/>
            <person name="Labrenz M."/>
            <person name="Spormann A.M."/>
            <person name="Op den Camp H."/>
            <person name="Overmann J."/>
            <person name="Amann R."/>
            <person name="Jetten M.S.M."/>
            <person name="Mascher T."/>
            <person name="Medema M.H."/>
            <person name="Devos D.P."/>
            <person name="Kaster A.-K."/>
            <person name="Ovreas L."/>
            <person name="Rohde M."/>
            <person name="Galperin M.Y."/>
            <person name="Jogler C."/>
        </authorList>
    </citation>
    <scope>NUCLEOTIDE SEQUENCE [LARGE SCALE GENOMIC DNA]</scope>
    <source>
        <strain evidence="4 5">Pla110</strain>
    </source>
</reference>
<dbReference type="Gene3D" id="3.30.479.30">
    <property type="entry name" value="Band 7 domain"/>
    <property type="match status" value="1"/>
</dbReference>
<sequence length="433" mass="49549">MLKRVKIKKDEVGLLFKDDLFERILPPGTHWVWTAFGSNRVEVISTREQELKHEQIREIASEAEFGDLAVKLEVDAHKKALVWINGKLERVLDQGVYLFWNRLKNVTSQILDERQTDLVHHDLAQLIKSGLLDEYIQVVDLKDRQRALVWCDERLFAVLSAGQYAFWRTLHDIRVEVIETTSLRFAHQDLEEILTLPTAKDEFDIVEVAQGCAGVLYQNGKYAETLNSGRYVFWKRVDKYQLFQVDLRESHLDIVGQDIMTEDKVTLRMNAIVTYQVVDAVRFATISESSAQALYRAAQLVLRELVGRTGLDDFLSDKESLANQLVERLHKRAADWGLRILSAGVRDIILPGEMKDLLNRVTEAKKAAEANLISRREETAAMRSQVNTAKLLENNPTLMRLRELETLEAISKNTNLQVLLGESGLADKVVKML</sequence>
<evidence type="ECO:0000256" key="1">
    <source>
        <dbReference type="ARBA" id="ARBA00004167"/>
    </source>
</evidence>
<dbReference type="InterPro" id="IPR036013">
    <property type="entry name" value="Band_7/SPFH_dom_sf"/>
</dbReference>
<dbReference type="PANTHER" id="PTHR10264">
    <property type="entry name" value="BAND 7 PROTEIN-RELATED"/>
    <property type="match status" value="1"/>
</dbReference>
<dbReference type="SUPFAM" id="SSF117892">
    <property type="entry name" value="Band 7/SPFH domain"/>
    <property type="match status" value="1"/>
</dbReference>
<dbReference type="PRINTS" id="PR00721">
    <property type="entry name" value="STOMATIN"/>
</dbReference>
<dbReference type="SMART" id="SM00244">
    <property type="entry name" value="PHB"/>
    <property type="match status" value="1"/>
</dbReference>
<organism evidence="4 5">
    <name type="scientific">Polystyrenella longa</name>
    <dbReference type="NCBI Taxonomy" id="2528007"/>
    <lineage>
        <taxon>Bacteria</taxon>
        <taxon>Pseudomonadati</taxon>
        <taxon>Planctomycetota</taxon>
        <taxon>Planctomycetia</taxon>
        <taxon>Planctomycetales</taxon>
        <taxon>Planctomycetaceae</taxon>
        <taxon>Polystyrenella</taxon>
    </lineage>
</organism>
<comment type="similarity">
    <text evidence="2">Belongs to the band 7/mec-2 family.</text>
</comment>
<dbReference type="Proteomes" id="UP000317178">
    <property type="component" value="Chromosome"/>
</dbReference>
<protein>
    <submittedName>
        <fullName evidence="4">SPFH domain / Band 7 family protein</fullName>
    </submittedName>
</protein>
<keyword evidence="5" id="KW-1185">Reference proteome</keyword>
<accession>A0A518CGZ5</accession>
<dbReference type="CDD" id="cd13438">
    <property type="entry name" value="SPFH_eoslipins_u2"/>
    <property type="match status" value="1"/>
</dbReference>
<dbReference type="KEGG" id="plon:Pla110_01460"/>